<comment type="caution">
    <text evidence="2">The sequence shown here is derived from an EMBL/GenBank/DDBJ whole genome shotgun (WGS) entry which is preliminary data.</text>
</comment>
<sequence length="55" mass="6140">MISVLVVLVCALVAVYTTNYARWAWRQRLRLGAAGLVLLALATVAVPLYVMWYLS</sequence>
<dbReference type="Proteomes" id="UP001519289">
    <property type="component" value="Unassembled WGS sequence"/>
</dbReference>
<name>A0ABS4JRS4_9FIRM</name>
<reference evidence="2 3" key="1">
    <citation type="submission" date="2021-03" db="EMBL/GenBank/DDBJ databases">
        <title>Genomic Encyclopedia of Type Strains, Phase IV (KMG-IV): sequencing the most valuable type-strain genomes for metagenomic binning, comparative biology and taxonomic classification.</title>
        <authorList>
            <person name="Goeker M."/>
        </authorList>
    </citation>
    <scope>NUCLEOTIDE SEQUENCE [LARGE SCALE GENOMIC DNA]</scope>
    <source>
        <strain evidence="2 3">DSM 27138</strain>
    </source>
</reference>
<organism evidence="2 3">
    <name type="scientific">Symbiobacterium terraclitae</name>
    <dbReference type="NCBI Taxonomy" id="557451"/>
    <lineage>
        <taxon>Bacteria</taxon>
        <taxon>Bacillati</taxon>
        <taxon>Bacillota</taxon>
        <taxon>Clostridia</taxon>
        <taxon>Eubacteriales</taxon>
        <taxon>Symbiobacteriaceae</taxon>
        <taxon>Symbiobacterium</taxon>
    </lineage>
</organism>
<keyword evidence="1" id="KW-1133">Transmembrane helix</keyword>
<evidence type="ECO:0000313" key="2">
    <source>
        <dbReference type="EMBL" id="MBP2018239.1"/>
    </source>
</evidence>
<accession>A0ABS4JRS4</accession>
<keyword evidence="3" id="KW-1185">Reference proteome</keyword>
<evidence type="ECO:0000256" key="1">
    <source>
        <dbReference type="SAM" id="Phobius"/>
    </source>
</evidence>
<proteinExistence type="predicted"/>
<gene>
    <name evidence="2" type="ORF">J2Z79_001640</name>
</gene>
<keyword evidence="1" id="KW-0812">Transmembrane</keyword>
<feature type="transmembrane region" description="Helical" evidence="1">
    <location>
        <begin position="33"/>
        <end position="54"/>
    </location>
</feature>
<dbReference type="EMBL" id="JAGGLG010000011">
    <property type="protein sequence ID" value="MBP2018239.1"/>
    <property type="molecule type" value="Genomic_DNA"/>
</dbReference>
<dbReference type="RefSeq" id="WP_209466372.1">
    <property type="nucleotide sequence ID" value="NZ_JAGGLG010000011.1"/>
</dbReference>
<keyword evidence="1" id="KW-0472">Membrane</keyword>
<protein>
    <submittedName>
        <fullName evidence="2">Uncharacterized protein</fullName>
    </submittedName>
</protein>
<evidence type="ECO:0000313" key="3">
    <source>
        <dbReference type="Proteomes" id="UP001519289"/>
    </source>
</evidence>